<evidence type="ECO:0008006" key="3">
    <source>
        <dbReference type="Google" id="ProtNLM"/>
    </source>
</evidence>
<name>A0ABQ1ZC42_9BACL</name>
<evidence type="ECO:0000313" key="1">
    <source>
        <dbReference type="EMBL" id="GGH54738.1"/>
    </source>
</evidence>
<evidence type="ECO:0000313" key="2">
    <source>
        <dbReference type="Proteomes" id="UP000652153"/>
    </source>
</evidence>
<dbReference type="RefSeq" id="WP_188592531.1">
    <property type="nucleotide sequence ID" value="NZ_BMFU01000003.1"/>
</dbReference>
<sequence length="132" mass="15584">MNEVELLKIYGVEPDQKHCERIRQLLRQEIEEPEGEDNEVLKLLCIMLFAVGNVEDTELIWRAKRKNQDTGSYIDVQLLCGAGLEETLVYLEHKQGDHAHEEWLYLKQCEPYDFVDFSKDQWLAGYKAYYNV</sequence>
<keyword evidence="2" id="KW-1185">Reference proteome</keyword>
<dbReference type="Proteomes" id="UP000652153">
    <property type="component" value="Unassembled WGS sequence"/>
</dbReference>
<organism evidence="1 2">
    <name type="scientific">Paenibacillus silvae</name>
    <dbReference type="NCBI Taxonomy" id="1325358"/>
    <lineage>
        <taxon>Bacteria</taxon>
        <taxon>Bacillati</taxon>
        <taxon>Bacillota</taxon>
        <taxon>Bacilli</taxon>
        <taxon>Bacillales</taxon>
        <taxon>Paenibacillaceae</taxon>
        <taxon>Paenibacillus</taxon>
    </lineage>
</organism>
<proteinExistence type="predicted"/>
<accession>A0ABQ1ZC42</accession>
<gene>
    <name evidence="1" type="ORF">GCM10008014_23730</name>
</gene>
<dbReference type="EMBL" id="BMFU01000003">
    <property type="protein sequence ID" value="GGH54738.1"/>
    <property type="molecule type" value="Genomic_DNA"/>
</dbReference>
<protein>
    <recommendedName>
        <fullName evidence="3">DUF4240 domain-containing protein</fullName>
    </recommendedName>
</protein>
<comment type="caution">
    <text evidence="1">The sequence shown here is derived from an EMBL/GenBank/DDBJ whole genome shotgun (WGS) entry which is preliminary data.</text>
</comment>
<reference evidence="2" key="1">
    <citation type="journal article" date="2019" name="Int. J. Syst. Evol. Microbiol.">
        <title>The Global Catalogue of Microorganisms (GCM) 10K type strain sequencing project: providing services to taxonomists for standard genome sequencing and annotation.</title>
        <authorList>
            <consortium name="The Broad Institute Genomics Platform"/>
            <consortium name="The Broad Institute Genome Sequencing Center for Infectious Disease"/>
            <person name="Wu L."/>
            <person name="Ma J."/>
        </authorList>
    </citation>
    <scope>NUCLEOTIDE SEQUENCE [LARGE SCALE GENOMIC DNA]</scope>
    <source>
        <strain evidence="2">CGMCC 1.12770</strain>
    </source>
</reference>